<name>A0A8E2WJW1_RHILI</name>
<proteinExistence type="predicted"/>
<dbReference type="GeneID" id="61049944"/>
<dbReference type="RefSeq" id="WP_109659159.1">
    <property type="nucleotide sequence ID" value="NZ_QGGH01000001.1"/>
</dbReference>
<evidence type="ECO:0000313" key="1">
    <source>
        <dbReference type="EMBL" id="PWJ93916.1"/>
    </source>
</evidence>
<dbReference type="Proteomes" id="UP000245631">
    <property type="component" value="Unassembled WGS sequence"/>
</dbReference>
<dbReference type="EMBL" id="QGGH01000001">
    <property type="protein sequence ID" value="PWJ93916.1"/>
    <property type="molecule type" value="Genomic_DNA"/>
</dbReference>
<comment type="caution">
    <text evidence="1">The sequence shown here is derived from an EMBL/GenBank/DDBJ whole genome shotgun (WGS) entry which is preliminary data.</text>
</comment>
<sequence length="146" mass="15991">MMAQMAVAMPLMLAGEQVLAGERGMFHFPSADEVRTQPISRAGNEANWPFSVDEGMLACVWSGGQRVVVFFENRPSDLGVDETFQPRQVIVTTDPIQLTLGNMAYRDLFRPAASVEERIRLVAPFATLGQKLCDQPAGARVGHGEL</sequence>
<organism evidence="1 2">
    <name type="scientific">Rhizobium loti</name>
    <name type="common">Mesorhizobium loti</name>
    <dbReference type="NCBI Taxonomy" id="381"/>
    <lineage>
        <taxon>Bacteria</taxon>
        <taxon>Pseudomonadati</taxon>
        <taxon>Pseudomonadota</taxon>
        <taxon>Alphaproteobacteria</taxon>
        <taxon>Hyphomicrobiales</taxon>
        <taxon>Phyllobacteriaceae</taxon>
        <taxon>Mesorhizobium</taxon>
    </lineage>
</organism>
<accession>A0A8E2WJW1</accession>
<dbReference type="AlphaFoldDB" id="A0A8E2WJW1"/>
<evidence type="ECO:0000313" key="2">
    <source>
        <dbReference type="Proteomes" id="UP000245631"/>
    </source>
</evidence>
<protein>
    <submittedName>
        <fullName evidence="1">Uncharacterized protein</fullName>
    </submittedName>
</protein>
<gene>
    <name evidence="1" type="ORF">C8D77_101596</name>
</gene>
<reference evidence="1 2" key="1">
    <citation type="submission" date="2018-05" db="EMBL/GenBank/DDBJ databases">
        <title>Genomic Encyclopedia of Type Strains, Phase IV (KMG-IV): sequencing the most valuable type-strain genomes for metagenomic binning, comparative biology and taxonomic classification.</title>
        <authorList>
            <person name="Goeker M."/>
        </authorList>
    </citation>
    <scope>NUCLEOTIDE SEQUENCE [LARGE SCALE GENOMIC DNA]</scope>
    <source>
        <strain evidence="1 2">DSM 2626</strain>
    </source>
</reference>